<gene>
    <name evidence="1" type="ORF">RF11_16038</name>
</gene>
<keyword evidence="2" id="KW-1185">Reference proteome</keyword>
<comment type="caution">
    <text evidence="1">The sequence shown here is derived from an EMBL/GenBank/DDBJ whole genome shotgun (WGS) entry which is preliminary data.</text>
</comment>
<evidence type="ECO:0000313" key="1">
    <source>
        <dbReference type="EMBL" id="KII66574.1"/>
    </source>
</evidence>
<dbReference type="Proteomes" id="UP000031668">
    <property type="component" value="Unassembled WGS sequence"/>
</dbReference>
<protein>
    <submittedName>
        <fullName evidence="1">Uncharacterized protein</fullName>
    </submittedName>
</protein>
<dbReference type="AlphaFoldDB" id="A0A0C2IMD0"/>
<organism evidence="1 2">
    <name type="scientific">Thelohanellus kitauei</name>
    <name type="common">Myxosporean</name>
    <dbReference type="NCBI Taxonomy" id="669202"/>
    <lineage>
        <taxon>Eukaryota</taxon>
        <taxon>Metazoa</taxon>
        <taxon>Cnidaria</taxon>
        <taxon>Myxozoa</taxon>
        <taxon>Myxosporea</taxon>
        <taxon>Bivalvulida</taxon>
        <taxon>Platysporina</taxon>
        <taxon>Myxobolidae</taxon>
        <taxon>Thelohanellus</taxon>
    </lineage>
</organism>
<proteinExistence type="predicted"/>
<name>A0A0C2IMD0_THEKT</name>
<dbReference type="EMBL" id="JWZT01003512">
    <property type="protein sequence ID" value="KII66574.1"/>
    <property type="molecule type" value="Genomic_DNA"/>
</dbReference>
<reference evidence="1 2" key="1">
    <citation type="journal article" date="2014" name="Genome Biol. Evol.">
        <title>The genome of the myxosporean Thelohanellus kitauei shows adaptations to nutrient acquisition within its fish host.</title>
        <authorList>
            <person name="Yang Y."/>
            <person name="Xiong J."/>
            <person name="Zhou Z."/>
            <person name="Huo F."/>
            <person name="Miao W."/>
            <person name="Ran C."/>
            <person name="Liu Y."/>
            <person name="Zhang J."/>
            <person name="Feng J."/>
            <person name="Wang M."/>
            <person name="Wang M."/>
            <person name="Wang L."/>
            <person name="Yao B."/>
        </authorList>
    </citation>
    <scope>NUCLEOTIDE SEQUENCE [LARGE SCALE GENOMIC DNA]</scope>
    <source>
        <strain evidence="1">Wuqing</strain>
    </source>
</reference>
<accession>A0A0C2IMD0</accession>
<sequence>MEFTIKNDKGTFTQSDIEDIFFYPPNSFLIIQLENNDGSSTIKCKTVDIRTEFDFNNCTVNIQPETEKNQRYLRFKHNYKLNKKTQYVFSGESKFTHNDKTLMTDFTFIIYKLVIEFPGFTTRCTFNNLNSPAIYLRQNYIYPCRSKATKTQSDITTREVSDPRGFCCCIQGENVDKSKAVDKNECAFIFYANGCTSNSPNQCFPNVLVKMLKSAECKACKLQF</sequence>
<evidence type="ECO:0000313" key="2">
    <source>
        <dbReference type="Proteomes" id="UP000031668"/>
    </source>
</evidence>